<dbReference type="AlphaFoldDB" id="A0A0A9F1U9"/>
<dbReference type="EMBL" id="GBRH01195623">
    <property type="protein sequence ID" value="JAE02273.1"/>
    <property type="molecule type" value="Transcribed_RNA"/>
</dbReference>
<accession>A0A0A9F1U9</accession>
<reference evidence="1" key="1">
    <citation type="submission" date="2014-09" db="EMBL/GenBank/DDBJ databases">
        <authorList>
            <person name="Magalhaes I.L.F."/>
            <person name="Oliveira U."/>
            <person name="Santos F.R."/>
            <person name="Vidigal T.H.D.A."/>
            <person name="Brescovit A.D."/>
            <person name="Santos A.J."/>
        </authorList>
    </citation>
    <scope>NUCLEOTIDE SEQUENCE</scope>
    <source>
        <tissue evidence="1">Shoot tissue taken approximately 20 cm above the soil surface</tissue>
    </source>
</reference>
<reference evidence="1" key="2">
    <citation type="journal article" date="2015" name="Data Brief">
        <title>Shoot transcriptome of the giant reed, Arundo donax.</title>
        <authorList>
            <person name="Barrero R.A."/>
            <person name="Guerrero F.D."/>
            <person name="Moolhuijzen P."/>
            <person name="Goolsby J.A."/>
            <person name="Tidwell J."/>
            <person name="Bellgard S.E."/>
            <person name="Bellgard M.I."/>
        </authorList>
    </citation>
    <scope>NUCLEOTIDE SEQUENCE</scope>
    <source>
        <tissue evidence="1">Shoot tissue taken approximately 20 cm above the soil surface</tissue>
    </source>
</reference>
<sequence length="28" mass="3387">MACCIIACRCFSRFCPGMYFQFRNHPHF</sequence>
<proteinExistence type="predicted"/>
<name>A0A0A9F1U9_ARUDO</name>
<organism evidence="1">
    <name type="scientific">Arundo donax</name>
    <name type="common">Giant reed</name>
    <name type="synonym">Donax arundinaceus</name>
    <dbReference type="NCBI Taxonomy" id="35708"/>
    <lineage>
        <taxon>Eukaryota</taxon>
        <taxon>Viridiplantae</taxon>
        <taxon>Streptophyta</taxon>
        <taxon>Embryophyta</taxon>
        <taxon>Tracheophyta</taxon>
        <taxon>Spermatophyta</taxon>
        <taxon>Magnoliopsida</taxon>
        <taxon>Liliopsida</taxon>
        <taxon>Poales</taxon>
        <taxon>Poaceae</taxon>
        <taxon>PACMAD clade</taxon>
        <taxon>Arundinoideae</taxon>
        <taxon>Arundineae</taxon>
        <taxon>Arundo</taxon>
    </lineage>
</organism>
<protein>
    <submittedName>
        <fullName evidence="1">Uncharacterized protein</fullName>
    </submittedName>
</protein>
<evidence type="ECO:0000313" key="1">
    <source>
        <dbReference type="EMBL" id="JAE02273.1"/>
    </source>
</evidence>